<protein>
    <recommendedName>
        <fullName evidence="1">HTH LytTR-type domain-containing protein</fullName>
    </recommendedName>
</protein>
<proteinExistence type="predicted"/>
<dbReference type="Proteomes" id="UP000249873">
    <property type="component" value="Chromosome"/>
</dbReference>
<evidence type="ECO:0000259" key="1">
    <source>
        <dbReference type="PROSITE" id="PS50930"/>
    </source>
</evidence>
<sequence length="99" mass="11846">MHTLIFSNLSKTLTKYVKHFDEITHFEADVNYTHIHLQNGEQHTVSCTLKRFEEMLENTSFLRIHRSYIVNPRHIKKSNRNEVLMSDGLRLPVARRRRV</sequence>
<dbReference type="PANTHER" id="PTHR37299:SF1">
    <property type="entry name" value="STAGE 0 SPORULATION PROTEIN A HOMOLOG"/>
    <property type="match status" value="1"/>
</dbReference>
<gene>
    <name evidence="2" type="ORF">DJ013_12985</name>
</gene>
<dbReference type="GO" id="GO:0000156">
    <property type="term" value="F:phosphorelay response regulator activity"/>
    <property type="evidence" value="ECO:0007669"/>
    <property type="project" value="InterPro"/>
</dbReference>
<dbReference type="InterPro" id="IPR007492">
    <property type="entry name" value="LytTR_DNA-bd_dom"/>
</dbReference>
<reference evidence="2 3" key="1">
    <citation type="submission" date="2018-05" db="EMBL/GenBank/DDBJ databases">
        <title>Complete genome sequence of Arcticibacterium luteifluviistationis SM1504T, a cytophagaceae bacterium isolated from Arctic surface seawater.</title>
        <authorList>
            <person name="Li Y."/>
            <person name="Qin Q.-L."/>
        </authorList>
    </citation>
    <scope>NUCLEOTIDE SEQUENCE [LARGE SCALE GENOMIC DNA]</scope>
    <source>
        <strain evidence="2 3">SM1504</strain>
    </source>
</reference>
<name>A0A2Z4GD53_9BACT</name>
<dbReference type="Pfam" id="PF04397">
    <property type="entry name" value="LytTR"/>
    <property type="match status" value="1"/>
</dbReference>
<dbReference type="InterPro" id="IPR046947">
    <property type="entry name" value="LytR-like"/>
</dbReference>
<dbReference type="SMART" id="SM00850">
    <property type="entry name" value="LytTR"/>
    <property type="match status" value="1"/>
</dbReference>
<keyword evidence="3" id="KW-1185">Reference proteome</keyword>
<dbReference type="RefSeq" id="WP_111372223.1">
    <property type="nucleotide sequence ID" value="NZ_CP029480.1"/>
</dbReference>
<feature type="domain" description="HTH LytTR-type" evidence="1">
    <location>
        <begin position="21"/>
        <end position="99"/>
    </location>
</feature>
<dbReference type="GO" id="GO:0003677">
    <property type="term" value="F:DNA binding"/>
    <property type="evidence" value="ECO:0007669"/>
    <property type="project" value="InterPro"/>
</dbReference>
<dbReference type="EMBL" id="CP029480">
    <property type="protein sequence ID" value="AWV99030.1"/>
    <property type="molecule type" value="Genomic_DNA"/>
</dbReference>
<evidence type="ECO:0000313" key="2">
    <source>
        <dbReference type="EMBL" id="AWV99030.1"/>
    </source>
</evidence>
<dbReference type="Gene3D" id="2.40.50.1020">
    <property type="entry name" value="LytTr DNA-binding domain"/>
    <property type="match status" value="1"/>
</dbReference>
<evidence type="ECO:0000313" key="3">
    <source>
        <dbReference type="Proteomes" id="UP000249873"/>
    </source>
</evidence>
<dbReference type="OrthoDB" id="1938965at2"/>
<dbReference type="AlphaFoldDB" id="A0A2Z4GD53"/>
<dbReference type="PANTHER" id="PTHR37299">
    <property type="entry name" value="TRANSCRIPTIONAL REGULATOR-RELATED"/>
    <property type="match status" value="1"/>
</dbReference>
<dbReference type="KEGG" id="als:DJ013_12985"/>
<dbReference type="PROSITE" id="PS50930">
    <property type="entry name" value="HTH_LYTTR"/>
    <property type="match status" value="1"/>
</dbReference>
<organism evidence="2 3">
    <name type="scientific">Arcticibacterium luteifluviistationis</name>
    <dbReference type="NCBI Taxonomy" id="1784714"/>
    <lineage>
        <taxon>Bacteria</taxon>
        <taxon>Pseudomonadati</taxon>
        <taxon>Bacteroidota</taxon>
        <taxon>Cytophagia</taxon>
        <taxon>Cytophagales</taxon>
        <taxon>Leadbetterellaceae</taxon>
        <taxon>Arcticibacterium</taxon>
    </lineage>
</organism>
<accession>A0A2Z4GD53</accession>